<organism evidence="5 6">
    <name type="scientific">Panicum virgatum</name>
    <name type="common">Blackwell switchgrass</name>
    <dbReference type="NCBI Taxonomy" id="38727"/>
    <lineage>
        <taxon>Eukaryota</taxon>
        <taxon>Viridiplantae</taxon>
        <taxon>Streptophyta</taxon>
        <taxon>Embryophyta</taxon>
        <taxon>Tracheophyta</taxon>
        <taxon>Spermatophyta</taxon>
        <taxon>Magnoliopsida</taxon>
        <taxon>Liliopsida</taxon>
        <taxon>Poales</taxon>
        <taxon>Poaceae</taxon>
        <taxon>PACMAD clade</taxon>
        <taxon>Panicoideae</taxon>
        <taxon>Panicodae</taxon>
        <taxon>Paniceae</taxon>
        <taxon>Panicinae</taxon>
        <taxon>Panicum</taxon>
        <taxon>Panicum sect. Hiantes</taxon>
    </lineage>
</organism>
<keyword evidence="1" id="KW-0479">Metal-binding</keyword>
<dbReference type="PANTHER" id="PTHR42647:SF38">
    <property type="entry name" value="RING-TYPE DOMAIN-CONTAINING PROTEIN"/>
    <property type="match status" value="1"/>
</dbReference>
<dbReference type="Pfam" id="PF13920">
    <property type="entry name" value="zf-C3HC4_3"/>
    <property type="match status" value="1"/>
</dbReference>
<evidence type="ECO:0000256" key="1">
    <source>
        <dbReference type="ARBA" id="ARBA00022723"/>
    </source>
</evidence>
<dbReference type="GO" id="GO:0004842">
    <property type="term" value="F:ubiquitin-protein transferase activity"/>
    <property type="evidence" value="ECO:0007669"/>
    <property type="project" value="TreeGrafter"/>
</dbReference>
<comment type="caution">
    <text evidence="5">The sequence shown here is derived from an EMBL/GenBank/DDBJ whole genome shotgun (WGS) entry which is preliminary data.</text>
</comment>
<dbReference type="PANTHER" id="PTHR42647">
    <property type="entry name" value="SBP (S-RIBONUCLEASE BINDING PROTEIN) FAMILY PROTEIN"/>
    <property type="match status" value="1"/>
</dbReference>
<feature type="coiled-coil region" evidence="4">
    <location>
        <begin position="273"/>
        <end position="300"/>
    </location>
</feature>
<evidence type="ECO:0008006" key="7">
    <source>
        <dbReference type="Google" id="ProtNLM"/>
    </source>
</evidence>
<keyword evidence="2" id="KW-0863">Zinc-finger</keyword>
<keyword evidence="4" id="KW-0175">Coiled coil</keyword>
<dbReference type="InterPro" id="IPR013083">
    <property type="entry name" value="Znf_RING/FYVE/PHD"/>
</dbReference>
<evidence type="ECO:0000313" key="6">
    <source>
        <dbReference type="Proteomes" id="UP000823388"/>
    </source>
</evidence>
<name>A0A8T0X1X2_PANVG</name>
<dbReference type="Gene3D" id="3.30.40.10">
    <property type="entry name" value="Zinc/RING finger domain, C3HC4 (zinc finger)"/>
    <property type="match status" value="1"/>
</dbReference>
<dbReference type="OrthoDB" id="691772at2759"/>
<keyword evidence="3" id="KW-0862">Zinc</keyword>
<proteinExistence type="predicted"/>
<accession>A0A8T0X1X2</accession>
<gene>
    <name evidence="5" type="ORF">PVAP13_1NG276219</name>
</gene>
<evidence type="ECO:0000256" key="4">
    <source>
        <dbReference type="SAM" id="Coils"/>
    </source>
</evidence>
<sequence>MIGRWKKCRPGPAPAVYISLPYKSSRCYPAPPTRPPLAYAIPPRPCRLSSSPFLQRHRPTASQPHPHPPRRVGVVRADPRMAVQAQHLAHAFHHHDYSRAISRPAMDDDAAAFLGEPAAGHLVLRPPAPPPPQQQRQQVGGNTVFSDPRSELTCNNNLHDSVCFAPRKRARTGDVADDGLTMEGHRALLPVPQPLAFAPMDDEQGRVLCSVDASTSGRLPGPGSAPASHSVLSHLYRHSVEIDAFVRIENERLRSGLEEARRRHARAVVSAVERAAARRLRAAEADLERALARGAELGERLRQVGAEGQAWRGIASGHEAAAAGLRATLEQLLLQAPRAGAEAEAEDARSCCFGPAQEGAQAAAGSRGACRSCGAADACVLLLPCRHLCLCGGCEAGAEACPVCAAAKNASLHVLLS</sequence>
<dbReference type="GO" id="GO:0008270">
    <property type="term" value="F:zinc ion binding"/>
    <property type="evidence" value="ECO:0007669"/>
    <property type="project" value="UniProtKB-KW"/>
</dbReference>
<evidence type="ECO:0000313" key="5">
    <source>
        <dbReference type="EMBL" id="KAG2651273.1"/>
    </source>
</evidence>
<dbReference type="Proteomes" id="UP000823388">
    <property type="component" value="Chromosome 1N"/>
</dbReference>
<evidence type="ECO:0000256" key="2">
    <source>
        <dbReference type="ARBA" id="ARBA00022771"/>
    </source>
</evidence>
<dbReference type="AlphaFoldDB" id="A0A8T0X1X2"/>
<protein>
    <recommendedName>
        <fullName evidence="7">RING-type domain-containing protein</fullName>
    </recommendedName>
</protein>
<evidence type="ECO:0000256" key="3">
    <source>
        <dbReference type="ARBA" id="ARBA00022833"/>
    </source>
</evidence>
<dbReference type="EMBL" id="CM029038">
    <property type="protein sequence ID" value="KAG2651273.1"/>
    <property type="molecule type" value="Genomic_DNA"/>
</dbReference>
<dbReference type="CDD" id="cd16649">
    <property type="entry name" value="mRING-HC-C3HC5_CGRF1-like"/>
    <property type="match status" value="1"/>
</dbReference>
<keyword evidence="6" id="KW-1185">Reference proteome</keyword>
<reference evidence="5" key="1">
    <citation type="submission" date="2020-05" db="EMBL/GenBank/DDBJ databases">
        <title>WGS assembly of Panicum virgatum.</title>
        <authorList>
            <person name="Lovell J.T."/>
            <person name="Jenkins J."/>
            <person name="Shu S."/>
            <person name="Juenger T.E."/>
            <person name="Schmutz J."/>
        </authorList>
    </citation>
    <scope>NUCLEOTIDE SEQUENCE</scope>
    <source>
        <strain evidence="5">AP13</strain>
    </source>
</reference>